<dbReference type="PANTHER" id="PTHR36933:SF1">
    <property type="entry name" value="SLL0788 PROTEIN"/>
    <property type="match status" value="1"/>
</dbReference>
<dbReference type="Gene3D" id="1.20.1260.10">
    <property type="match status" value="1"/>
</dbReference>
<dbReference type="InterPro" id="IPR005183">
    <property type="entry name" value="DUF305_CopM-like"/>
</dbReference>
<dbReference type="EMBL" id="CP003698">
    <property type="protein sequence ID" value="AGF73879.1"/>
    <property type="molecule type" value="Genomic_DNA"/>
</dbReference>
<protein>
    <recommendedName>
        <fullName evidence="3">DUF305 domain-containing protein</fullName>
    </recommendedName>
</protein>
<evidence type="ECO:0000259" key="3">
    <source>
        <dbReference type="Pfam" id="PF03713"/>
    </source>
</evidence>
<dbReference type="HOGENOM" id="CLU_074343_1_1_11"/>
<evidence type="ECO:0000313" key="5">
    <source>
        <dbReference type="Proteomes" id="UP000011723"/>
    </source>
</evidence>
<accession>M1N1U4</accession>
<dbReference type="AlphaFoldDB" id="M1N1U4"/>
<sequence>MTLKGTIMKRTITLAALALTSTLALAACGEATEPEPETTDTTTSATNTETTTAETTATATATTTEADGEISAEHNNADIMFAQMMIPHHQQAVEMSEMLLTKEDIPTEVADFAQGVIDAQGPEIDRMNAMLEAWGQQPVTGSSGMGGMDHGDMSGMSGMMTEEDMAALENAQGTEAARLYLEQMTAHHEGAVDMARDEVNDGQNPQAAALAEQVIEDQEAEIAEMEQMLQNL</sequence>
<keyword evidence="5" id="KW-1185">Reference proteome</keyword>
<feature type="region of interest" description="Disordered" evidence="1">
    <location>
        <begin position="30"/>
        <end position="70"/>
    </location>
</feature>
<evidence type="ECO:0000256" key="2">
    <source>
        <dbReference type="SAM" id="SignalP"/>
    </source>
</evidence>
<feature type="compositionally biased region" description="Low complexity" evidence="1">
    <location>
        <begin position="39"/>
        <end position="65"/>
    </location>
</feature>
<dbReference type="PANTHER" id="PTHR36933">
    <property type="entry name" value="SLL0788 PROTEIN"/>
    <property type="match status" value="1"/>
</dbReference>
<dbReference type="Pfam" id="PF03713">
    <property type="entry name" value="DUF305"/>
    <property type="match status" value="1"/>
</dbReference>
<dbReference type="KEGG" id="chn:A605_14547"/>
<dbReference type="Proteomes" id="UP000011723">
    <property type="component" value="Plasmid pCha1"/>
</dbReference>
<dbReference type="eggNOG" id="COG3544">
    <property type="taxonomic scope" value="Bacteria"/>
</dbReference>
<gene>
    <name evidence="4" type="ORF">A605_14547</name>
</gene>
<evidence type="ECO:0000313" key="4">
    <source>
        <dbReference type="EMBL" id="AGF73879.1"/>
    </source>
</evidence>
<feature type="signal peptide" evidence="2">
    <location>
        <begin position="1"/>
        <end position="26"/>
    </location>
</feature>
<reference evidence="4 5" key="1">
    <citation type="journal article" date="2012" name="Stand. Genomic Sci.">
        <title>Genome sequence of the halotolerant bacterium Corynebacterium halotolerans type strain YIM 70093(T) (= DSM 44683(T)).</title>
        <authorList>
            <person name="Ruckert C."/>
            <person name="Albersmeier A."/>
            <person name="Al-Dilaimi A."/>
            <person name="Niehaus K."/>
            <person name="Szczepanowski R."/>
            <person name="Kalinowski J."/>
        </authorList>
    </citation>
    <scope>NUCLEOTIDE SEQUENCE [LARGE SCALE GENOMIC DNA]</scope>
    <source>
        <strain evidence="4">DSM 44683</strain>
        <plasmid evidence="5">Plasmid pCha1</plasmid>
    </source>
</reference>
<feature type="domain" description="DUF305" evidence="3">
    <location>
        <begin position="78"/>
        <end position="229"/>
    </location>
</feature>
<keyword evidence="2" id="KW-0732">Signal</keyword>
<keyword evidence="4" id="KW-0614">Plasmid</keyword>
<dbReference type="PROSITE" id="PS51257">
    <property type="entry name" value="PROKAR_LIPOPROTEIN"/>
    <property type="match status" value="1"/>
</dbReference>
<name>M1N1U4_9CORY</name>
<feature type="chain" id="PRO_5004015895" description="DUF305 domain-containing protein" evidence="2">
    <location>
        <begin position="27"/>
        <end position="232"/>
    </location>
</feature>
<dbReference type="PATRIC" id="fig|1121362.3.peg.2928"/>
<geneLocation type="plasmid" evidence="4 5">
    <name>pCha1</name>
</geneLocation>
<dbReference type="InterPro" id="IPR012347">
    <property type="entry name" value="Ferritin-like"/>
</dbReference>
<proteinExistence type="predicted"/>
<organism evidence="4 5">
    <name type="scientific">Corynebacterium halotolerans YIM 70093 = DSM 44683</name>
    <dbReference type="NCBI Taxonomy" id="1121362"/>
    <lineage>
        <taxon>Bacteria</taxon>
        <taxon>Bacillati</taxon>
        <taxon>Actinomycetota</taxon>
        <taxon>Actinomycetes</taxon>
        <taxon>Mycobacteriales</taxon>
        <taxon>Corynebacteriaceae</taxon>
        <taxon>Corynebacterium</taxon>
    </lineage>
</organism>
<evidence type="ECO:0000256" key="1">
    <source>
        <dbReference type="SAM" id="MobiDB-lite"/>
    </source>
</evidence>